<keyword evidence="3" id="KW-1185">Reference proteome</keyword>
<evidence type="ECO:0000256" key="1">
    <source>
        <dbReference type="SAM" id="SignalP"/>
    </source>
</evidence>
<keyword evidence="1" id="KW-0732">Signal</keyword>
<protein>
    <recommendedName>
        <fullName evidence="4">Secreted protein</fullName>
    </recommendedName>
</protein>
<evidence type="ECO:0008006" key="4">
    <source>
        <dbReference type="Google" id="ProtNLM"/>
    </source>
</evidence>
<reference evidence="3" key="1">
    <citation type="journal article" date="2015" name="Nat. Genet.">
        <title>The genome and transcriptome of the zoonotic hookworm Ancylostoma ceylanicum identify infection-specific gene families.</title>
        <authorList>
            <person name="Schwarz E.M."/>
            <person name="Hu Y."/>
            <person name="Antoshechkin I."/>
            <person name="Miller M.M."/>
            <person name="Sternberg P.W."/>
            <person name="Aroian R.V."/>
        </authorList>
    </citation>
    <scope>NUCLEOTIDE SEQUENCE</scope>
    <source>
        <strain evidence="3">HY135</strain>
    </source>
</reference>
<proteinExistence type="predicted"/>
<feature type="signal peptide" evidence="1">
    <location>
        <begin position="1"/>
        <end position="18"/>
    </location>
</feature>
<sequence length="135" mass="15071">MHICFAIVATTFVANVSSSCYITRTHKLPKFMAHIKYKRIKWMKWLALINPVTRDAPRIRLHLSIVEALNAYVPYTMTCGGHRMNQVSASSFQTSLTNLPTPEGWMAWLATGGIESSIVCVRNEPLTTAPHAPNA</sequence>
<evidence type="ECO:0000313" key="2">
    <source>
        <dbReference type="EMBL" id="EYC14076.1"/>
    </source>
</evidence>
<comment type="caution">
    <text evidence="2">The sequence shown here is derived from an EMBL/GenBank/DDBJ whole genome shotgun (WGS) entry which is preliminary data.</text>
</comment>
<dbReference type="EMBL" id="JARK01001378">
    <property type="protein sequence ID" value="EYC14076.1"/>
    <property type="molecule type" value="Genomic_DNA"/>
</dbReference>
<dbReference type="Proteomes" id="UP000024635">
    <property type="component" value="Unassembled WGS sequence"/>
</dbReference>
<evidence type="ECO:0000313" key="3">
    <source>
        <dbReference type="Proteomes" id="UP000024635"/>
    </source>
</evidence>
<name>A0A016UGQ9_9BILA</name>
<organism evidence="2 3">
    <name type="scientific">Ancylostoma ceylanicum</name>
    <dbReference type="NCBI Taxonomy" id="53326"/>
    <lineage>
        <taxon>Eukaryota</taxon>
        <taxon>Metazoa</taxon>
        <taxon>Ecdysozoa</taxon>
        <taxon>Nematoda</taxon>
        <taxon>Chromadorea</taxon>
        <taxon>Rhabditida</taxon>
        <taxon>Rhabditina</taxon>
        <taxon>Rhabditomorpha</taxon>
        <taxon>Strongyloidea</taxon>
        <taxon>Ancylostomatidae</taxon>
        <taxon>Ancylostomatinae</taxon>
        <taxon>Ancylostoma</taxon>
    </lineage>
</organism>
<dbReference type="AlphaFoldDB" id="A0A016UGQ9"/>
<accession>A0A016UGQ9</accession>
<gene>
    <name evidence="2" type="primary">Acey_s0042.g702</name>
    <name evidence="2" type="ORF">Y032_0042g702</name>
</gene>
<feature type="chain" id="PRO_5001492365" description="Secreted protein" evidence="1">
    <location>
        <begin position="19"/>
        <end position="135"/>
    </location>
</feature>